<keyword evidence="2" id="KW-1185">Reference proteome</keyword>
<keyword evidence="1" id="KW-0560">Oxidoreductase</keyword>
<organism evidence="1 2">
    <name type="scientific">Entomophthora muscae</name>
    <dbReference type="NCBI Taxonomy" id="34485"/>
    <lineage>
        <taxon>Eukaryota</taxon>
        <taxon>Fungi</taxon>
        <taxon>Fungi incertae sedis</taxon>
        <taxon>Zoopagomycota</taxon>
        <taxon>Entomophthoromycotina</taxon>
        <taxon>Entomophthoromycetes</taxon>
        <taxon>Entomophthorales</taxon>
        <taxon>Entomophthoraceae</taxon>
        <taxon>Entomophthora</taxon>
    </lineage>
</organism>
<evidence type="ECO:0000313" key="1">
    <source>
        <dbReference type="EMBL" id="KAJ9063968.1"/>
    </source>
</evidence>
<sequence length="447" mass="49887">MTKNNRSKRNKKKSTPSPCKSFEKTVTPRLPFVSERLAKHGLMRRAILGDGNCLFRALSHQLEGHENLHLQIREEICNYLEEHSAHFAPFSLCNEDEFKFLVDDMRTPGIFGGNAELVAFANLYGYTIRVYHNNILEPIDIEPVSLTNNNSDNSEASCKSKGILNLAYFSGLQHYESTSPVDSTHANSIMLDDDVFLSPVLSDSDSEFKPKSNYSKKSISRNVYKVMKRSGCKDKKRISDLLLENNNKLKKVLHILKDENKEFLAEPRYLETSSPNYSCPEGDVPAYCDDLPTNIKCKSDQKSTKELATLIEPLSTSDILPSKLQPASPIEASSSSVSLKSPCRDEEEEEKVSSKKAKSNIHSTPTDEKAHFTEPAALIEPLSASDFIPSKLQTASPLEVISSSLFLKSSHQNEEEEEKVFPEKAKSNNNDTLSKTETSSTSLSAIP</sequence>
<proteinExistence type="predicted"/>
<name>A0ACC2SNP0_9FUNG</name>
<accession>A0ACC2SNP0</accession>
<dbReference type="EMBL" id="QTSX02004571">
    <property type="protein sequence ID" value="KAJ9063968.1"/>
    <property type="molecule type" value="Genomic_DNA"/>
</dbReference>
<gene>
    <name evidence="1" type="primary">KGD1_2</name>
    <name evidence="1" type="ORF">DSO57_1035367</name>
</gene>
<evidence type="ECO:0000313" key="2">
    <source>
        <dbReference type="Proteomes" id="UP001165960"/>
    </source>
</evidence>
<dbReference type="EC" id="1.2.4.2" evidence="1"/>
<protein>
    <submittedName>
        <fullName evidence="1">2-oxoglutarate dehydrogenase E1 component</fullName>
        <ecNumber evidence="1">1.2.4.2</ecNumber>
    </submittedName>
</protein>
<dbReference type="Proteomes" id="UP001165960">
    <property type="component" value="Unassembled WGS sequence"/>
</dbReference>
<reference evidence="1" key="1">
    <citation type="submission" date="2022-04" db="EMBL/GenBank/DDBJ databases">
        <title>Genome of the entomopathogenic fungus Entomophthora muscae.</title>
        <authorList>
            <person name="Elya C."/>
            <person name="Lovett B.R."/>
            <person name="Lee E."/>
            <person name="Macias A.M."/>
            <person name="Hajek A.E."/>
            <person name="De Bivort B.L."/>
            <person name="Kasson M.T."/>
            <person name="De Fine Licht H.H."/>
            <person name="Stajich J.E."/>
        </authorList>
    </citation>
    <scope>NUCLEOTIDE SEQUENCE</scope>
    <source>
        <strain evidence="1">Berkeley</strain>
    </source>
</reference>
<comment type="caution">
    <text evidence="1">The sequence shown here is derived from an EMBL/GenBank/DDBJ whole genome shotgun (WGS) entry which is preliminary data.</text>
</comment>